<evidence type="ECO:0000256" key="3">
    <source>
        <dbReference type="SAM" id="Phobius"/>
    </source>
</evidence>
<keyword evidence="1" id="KW-0547">Nucleotide-binding</keyword>
<accession>A0AAV7G1S8</accession>
<evidence type="ECO:0000256" key="2">
    <source>
        <dbReference type="ARBA" id="ARBA00022840"/>
    </source>
</evidence>
<dbReference type="GO" id="GO:0005524">
    <property type="term" value="F:ATP binding"/>
    <property type="evidence" value="ECO:0007669"/>
    <property type="project" value="UniProtKB-KW"/>
</dbReference>
<dbReference type="Pfam" id="PF24933">
    <property type="entry name" value="DUF7751"/>
    <property type="match status" value="1"/>
</dbReference>
<protein>
    <recommendedName>
        <fullName evidence="4">DUF7751 domain-containing protein</fullName>
    </recommendedName>
</protein>
<name>A0AAV7G1S8_DENCH</name>
<dbReference type="EMBL" id="JAGFBR010000013">
    <property type="protein sequence ID" value="KAH0456060.1"/>
    <property type="molecule type" value="Genomic_DNA"/>
</dbReference>
<keyword evidence="3" id="KW-1133">Transmembrane helix</keyword>
<evidence type="ECO:0000313" key="5">
    <source>
        <dbReference type="EMBL" id="KAH0456060.1"/>
    </source>
</evidence>
<gene>
    <name evidence="5" type="ORF">IEQ34_013967</name>
</gene>
<dbReference type="InterPro" id="IPR056653">
    <property type="entry name" value="DUF7751"/>
</dbReference>
<dbReference type="PANTHER" id="PTHR45644">
    <property type="entry name" value="AAA ATPASE, PUTATIVE (AFU_ORTHOLOGUE AFUA_2G12920)-RELATED-RELATED"/>
    <property type="match status" value="1"/>
</dbReference>
<evidence type="ECO:0000256" key="1">
    <source>
        <dbReference type="ARBA" id="ARBA00022741"/>
    </source>
</evidence>
<dbReference type="GO" id="GO:0005741">
    <property type="term" value="C:mitochondrial outer membrane"/>
    <property type="evidence" value="ECO:0007669"/>
    <property type="project" value="TreeGrafter"/>
</dbReference>
<evidence type="ECO:0000313" key="6">
    <source>
        <dbReference type="Proteomes" id="UP000775213"/>
    </source>
</evidence>
<proteinExistence type="predicted"/>
<organism evidence="5 6">
    <name type="scientific">Dendrobium chrysotoxum</name>
    <name type="common">Orchid</name>
    <dbReference type="NCBI Taxonomy" id="161865"/>
    <lineage>
        <taxon>Eukaryota</taxon>
        <taxon>Viridiplantae</taxon>
        <taxon>Streptophyta</taxon>
        <taxon>Embryophyta</taxon>
        <taxon>Tracheophyta</taxon>
        <taxon>Spermatophyta</taxon>
        <taxon>Magnoliopsida</taxon>
        <taxon>Liliopsida</taxon>
        <taxon>Asparagales</taxon>
        <taxon>Orchidaceae</taxon>
        <taxon>Epidendroideae</taxon>
        <taxon>Malaxideae</taxon>
        <taxon>Dendrobiinae</taxon>
        <taxon>Dendrobium</taxon>
    </lineage>
</organism>
<keyword evidence="3" id="KW-0812">Transmembrane</keyword>
<feature type="domain" description="DUF7751" evidence="4">
    <location>
        <begin position="171"/>
        <end position="227"/>
    </location>
</feature>
<reference evidence="5 6" key="1">
    <citation type="journal article" date="2021" name="Hortic Res">
        <title>Chromosome-scale assembly of the Dendrobium chrysotoxum genome enhances the understanding of orchid evolution.</title>
        <authorList>
            <person name="Zhang Y."/>
            <person name="Zhang G.Q."/>
            <person name="Zhang D."/>
            <person name="Liu X.D."/>
            <person name="Xu X.Y."/>
            <person name="Sun W.H."/>
            <person name="Yu X."/>
            <person name="Zhu X."/>
            <person name="Wang Z.W."/>
            <person name="Zhao X."/>
            <person name="Zhong W.Y."/>
            <person name="Chen H."/>
            <person name="Yin W.L."/>
            <person name="Huang T."/>
            <person name="Niu S.C."/>
            <person name="Liu Z.J."/>
        </authorList>
    </citation>
    <scope>NUCLEOTIDE SEQUENCE [LARGE SCALE GENOMIC DNA]</scope>
    <source>
        <strain evidence="5">Lindl</strain>
    </source>
</reference>
<dbReference type="InterPro" id="IPR051701">
    <property type="entry name" value="Mito_OM_Translocase_MSP1"/>
</dbReference>
<feature type="transmembrane region" description="Helical" evidence="3">
    <location>
        <begin position="296"/>
        <end position="316"/>
    </location>
</feature>
<keyword evidence="3" id="KW-0472">Membrane</keyword>
<dbReference type="PANTHER" id="PTHR45644:SF56">
    <property type="entry name" value="AAA ATPASE, PUTATIVE (AFU_ORTHOLOGUE AFUA_2G12920)-RELATED"/>
    <property type="match status" value="1"/>
</dbReference>
<keyword evidence="2" id="KW-0067">ATP-binding</keyword>
<comment type="caution">
    <text evidence="5">The sequence shown here is derived from an EMBL/GenBank/DDBJ whole genome shotgun (WGS) entry which is preliminary data.</text>
</comment>
<keyword evidence="6" id="KW-1185">Reference proteome</keyword>
<dbReference type="Proteomes" id="UP000775213">
    <property type="component" value="Unassembled WGS sequence"/>
</dbReference>
<dbReference type="AlphaFoldDB" id="A0AAV7G1S8"/>
<sequence>MSADRQAKARYNNTRPLTDNNKTELAMPVMICFTTFETAEPCRDWSVAGLTCIVGRDWLVTRWPRPRLVGRLRLAASPAWPHTCFHWLLWVTGLRSSFQFAILIPHLYRGSARVNSVTRISRVQVDKPDPFAKMGREQLRNFNKQIEEDKKIINSRNNLIELHNFHEEHVLSCLELLHLKTNCIFLTKQKAEKVVGRARNHYLFSVSVPSVSNGRLLIPHESLEIAISRLWEQESISTKISKSIKNLAKDEYESNFVSAIVPSVEIGVKFDDTDAIEDVKRILNELVTLPMRRLEFFSQAVLLFGPAGIAPVIIFINEVDSLLGARGGAFEHEATTRMLNEFMAT</sequence>
<evidence type="ECO:0000259" key="4">
    <source>
        <dbReference type="Pfam" id="PF24933"/>
    </source>
</evidence>